<dbReference type="NCBIfam" id="TIGR00350">
    <property type="entry name" value="lytR_cpsA_psr"/>
    <property type="match status" value="1"/>
</dbReference>
<feature type="region of interest" description="Disordered" evidence="2">
    <location>
        <begin position="1"/>
        <end position="144"/>
    </location>
</feature>
<evidence type="ECO:0000259" key="5">
    <source>
        <dbReference type="Pfam" id="PF13399"/>
    </source>
</evidence>
<reference evidence="6 7" key="1">
    <citation type="submission" date="2024-10" db="EMBL/GenBank/DDBJ databases">
        <title>The Natural Products Discovery Center: Release of the First 8490 Sequenced Strains for Exploring Actinobacteria Biosynthetic Diversity.</title>
        <authorList>
            <person name="Kalkreuter E."/>
            <person name="Kautsar S.A."/>
            <person name="Yang D."/>
            <person name="Bader C.D."/>
            <person name="Teijaro C.N."/>
            <person name="Fluegel L."/>
            <person name="Davis C.M."/>
            <person name="Simpson J.R."/>
            <person name="Lauterbach L."/>
            <person name="Steele A.D."/>
            <person name="Gui C."/>
            <person name="Meng S."/>
            <person name="Li G."/>
            <person name="Viehrig K."/>
            <person name="Ye F."/>
            <person name="Su P."/>
            <person name="Kiefer A.F."/>
            <person name="Nichols A."/>
            <person name="Cepeda A.J."/>
            <person name="Yan W."/>
            <person name="Fan B."/>
            <person name="Jiang Y."/>
            <person name="Adhikari A."/>
            <person name="Zheng C.-J."/>
            <person name="Schuster L."/>
            <person name="Cowan T.M."/>
            <person name="Smanski M.J."/>
            <person name="Chevrette M.G."/>
            <person name="De Carvalho L.P.S."/>
            <person name="Shen B."/>
        </authorList>
    </citation>
    <scope>NUCLEOTIDE SEQUENCE [LARGE SCALE GENOMIC DNA]</scope>
    <source>
        <strain evidence="6 7">NPDC004045</strain>
    </source>
</reference>
<evidence type="ECO:0000259" key="4">
    <source>
        <dbReference type="Pfam" id="PF03816"/>
    </source>
</evidence>
<keyword evidence="7" id="KW-1185">Reference proteome</keyword>
<keyword evidence="3" id="KW-1133">Transmembrane helix</keyword>
<dbReference type="RefSeq" id="WP_387702603.1">
    <property type="nucleotide sequence ID" value="NZ_JBIAMX010000019.1"/>
</dbReference>
<name>A0ABW6PUR1_9NOCA</name>
<dbReference type="Gene3D" id="3.40.630.190">
    <property type="entry name" value="LCP protein"/>
    <property type="match status" value="1"/>
</dbReference>
<dbReference type="EMBL" id="JBIAMX010000019">
    <property type="protein sequence ID" value="MFF0546161.1"/>
    <property type="molecule type" value="Genomic_DNA"/>
</dbReference>
<accession>A0ABW6PUR1</accession>
<gene>
    <name evidence="6" type="ORF">ACFYTF_25340</name>
</gene>
<protein>
    <submittedName>
        <fullName evidence="6">LCP family protein</fullName>
    </submittedName>
</protein>
<dbReference type="Pfam" id="PF03816">
    <property type="entry name" value="LytR_cpsA_psr"/>
    <property type="match status" value="1"/>
</dbReference>
<dbReference type="Proteomes" id="UP001601444">
    <property type="component" value="Unassembled WGS sequence"/>
</dbReference>
<dbReference type="Gene3D" id="3.30.70.2390">
    <property type="match status" value="1"/>
</dbReference>
<keyword evidence="3" id="KW-0472">Membrane</keyword>
<evidence type="ECO:0000313" key="7">
    <source>
        <dbReference type="Proteomes" id="UP001601444"/>
    </source>
</evidence>
<organism evidence="6 7">
    <name type="scientific">Nocardia thailandica</name>
    <dbReference type="NCBI Taxonomy" id="257275"/>
    <lineage>
        <taxon>Bacteria</taxon>
        <taxon>Bacillati</taxon>
        <taxon>Actinomycetota</taxon>
        <taxon>Actinomycetes</taxon>
        <taxon>Mycobacteriales</taxon>
        <taxon>Nocardiaceae</taxon>
        <taxon>Nocardia</taxon>
    </lineage>
</organism>
<dbReference type="InterPro" id="IPR050922">
    <property type="entry name" value="LytR/CpsA/Psr_CW_biosynth"/>
</dbReference>
<feature type="region of interest" description="Disordered" evidence="2">
    <location>
        <begin position="171"/>
        <end position="202"/>
    </location>
</feature>
<evidence type="ECO:0000256" key="3">
    <source>
        <dbReference type="SAM" id="Phobius"/>
    </source>
</evidence>
<feature type="domain" description="Cell envelope-related transcriptional attenuator" evidence="4">
    <location>
        <begin position="287"/>
        <end position="449"/>
    </location>
</feature>
<dbReference type="Pfam" id="PF13399">
    <property type="entry name" value="LytR_C"/>
    <property type="match status" value="1"/>
</dbReference>
<feature type="domain" description="LytR/CpsA/Psr regulator C-terminal" evidence="5">
    <location>
        <begin position="566"/>
        <end position="650"/>
    </location>
</feature>
<evidence type="ECO:0000256" key="2">
    <source>
        <dbReference type="SAM" id="MobiDB-lite"/>
    </source>
</evidence>
<comment type="caution">
    <text evidence="6">The sequence shown here is derived from an EMBL/GenBank/DDBJ whole genome shotgun (WGS) entry which is preliminary data.</text>
</comment>
<sequence length="695" mass="73331">MGDDRHGQPPQPGGRAPWERYPGTEPEHDEPTGGRRARRAEADSAPLTVQDLVDRVDSERTRRGRRAADAEAVESTRARRRARETAPRPTARPDLKPRAAEPTEERPAPPPRTDTRQAPAPRPEPAAKRQASAPHRAESPADRTATTAFAATGPAPTGDPVTEVLPKITDVPAPDRRERPKKVGATEAARAPREDSRRGRSARMAGRVALTFAAVIALVATGGGWSYLQATNNSMTKIDALGGSTEDVLDSNLQLGDENYLIVGTDTRAGLNGQVGAGSVDDAEGARADTVMLVNIPKDRSRVVVVSFPRDLDVTRPTCSGWDNDKGVYTDQKFPPDMGAKLNSVYALGGPKCLVDVVRKMSGLNIGHFIGVDFAGFEAMVDQIGGVDVCTTKPIIDGVLGTVLESSGRQHISGETALNYVRARHVVGEERSDYDRINRQQRFLASLLRGALSGRVLFDPGKLNGFVNAFTSHTFVDKVAPQDLLLLGRSLQKMDAGAVTFLTIPTAGTTSYGNEIPRETDIKAIFRAIIDDQPLPGEKKAPEITSSAQTPAPAAPTLYAVSPGTISLRVSNGSGVAGVANRAATGLGNQGFQIYATGNYADGTVTSSKIRFAAGQEAEAATVASAVPGASLEQADELGTIVEVVLGSDFAGTVRTPTTVGAALPNVPIGTPHSAGPVALPSDLEHMNAADDTCK</sequence>
<proteinExistence type="inferred from homology"/>
<evidence type="ECO:0000313" key="6">
    <source>
        <dbReference type="EMBL" id="MFF0546161.1"/>
    </source>
</evidence>
<keyword evidence="3" id="KW-0812">Transmembrane</keyword>
<feature type="compositionally biased region" description="Basic and acidic residues" evidence="2">
    <location>
        <begin position="52"/>
        <end position="107"/>
    </location>
</feature>
<evidence type="ECO:0000256" key="1">
    <source>
        <dbReference type="ARBA" id="ARBA00006068"/>
    </source>
</evidence>
<comment type="similarity">
    <text evidence="1">Belongs to the LytR/CpsA/Psr (LCP) family.</text>
</comment>
<dbReference type="PANTHER" id="PTHR33392">
    <property type="entry name" value="POLYISOPRENYL-TEICHOIC ACID--PEPTIDOGLYCAN TEICHOIC ACID TRANSFERASE TAGU"/>
    <property type="match status" value="1"/>
</dbReference>
<dbReference type="InterPro" id="IPR004474">
    <property type="entry name" value="LytR_CpsA_psr"/>
</dbReference>
<dbReference type="PANTHER" id="PTHR33392:SF6">
    <property type="entry name" value="POLYISOPRENYL-TEICHOIC ACID--PEPTIDOGLYCAN TEICHOIC ACID TRANSFERASE TAGU"/>
    <property type="match status" value="1"/>
</dbReference>
<dbReference type="InterPro" id="IPR027381">
    <property type="entry name" value="LytR/CpsA/Psr_C"/>
</dbReference>
<feature type="transmembrane region" description="Helical" evidence="3">
    <location>
        <begin position="208"/>
        <end position="228"/>
    </location>
</feature>